<accession>A0ABQ6MAY8</accession>
<evidence type="ECO:0000313" key="1">
    <source>
        <dbReference type="EMBL" id="GMI22919.1"/>
    </source>
</evidence>
<sequence>MAYAASRLTLEEARPLRAPRVTNHPHYVSMIFPFEGFTRKSRDNLTRAEINQFRTQCVDSFQLAIPGPKIINYKNVDQEQEGACTFVSLLNLAALTGSNGMFRVKSWKKAWRSFDTPMCEDLADALDLCAAHSLLSDSAPASLVYTPIRSRGKREMCFNTSFWTADLAALAATYGVRVEDVEATPWVYQNARFVEHLLDEGTPVAINFAEHSRTCVGYNESSLLFCDNWAETYEEVCDTGGTYESVFRAGLSVLEMRITQFV</sequence>
<dbReference type="EMBL" id="BRYB01000109">
    <property type="protein sequence ID" value="GMI22919.1"/>
    <property type="molecule type" value="Genomic_DNA"/>
</dbReference>
<organism evidence="1 2">
    <name type="scientific">Tetraparma gracilis</name>
    <dbReference type="NCBI Taxonomy" id="2962635"/>
    <lineage>
        <taxon>Eukaryota</taxon>
        <taxon>Sar</taxon>
        <taxon>Stramenopiles</taxon>
        <taxon>Ochrophyta</taxon>
        <taxon>Bolidophyceae</taxon>
        <taxon>Parmales</taxon>
        <taxon>Triparmaceae</taxon>
        <taxon>Tetraparma</taxon>
    </lineage>
</organism>
<name>A0ABQ6MAY8_9STRA</name>
<dbReference type="Proteomes" id="UP001165060">
    <property type="component" value="Unassembled WGS sequence"/>
</dbReference>
<gene>
    <name evidence="1" type="ORF">TeGR_g9840</name>
</gene>
<reference evidence="1 2" key="1">
    <citation type="journal article" date="2023" name="Commun. Biol.">
        <title>Genome analysis of Parmales, the sister group of diatoms, reveals the evolutionary specialization of diatoms from phago-mixotrophs to photoautotrophs.</title>
        <authorList>
            <person name="Ban H."/>
            <person name="Sato S."/>
            <person name="Yoshikawa S."/>
            <person name="Yamada K."/>
            <person name="Nakamura Y."/>
            <person name="Ichinomiya M."/>
            <person name="Sato N."/>
            <person name="Blanc-Mathieu R."/>
            <person name="Endo H."/>
            <person name="Kuwata A."/>
            <person name="Ogata H."/>
        </authorList>
    </citation>
    <scope>NUCLEOTIDE SEQUENCE [LARGE SCALE GENOMIC DNA]</scope>
</reference>
<proteinExistence type="predicted"/>
<keyword evidence="2" id="KW-1185">Reference proteome</keyword>
<evidence type="ECO:0000313" key="2">
    <source>
        <dbReference type="Proteomes" id="UP001165060"/>
    </source>
</evidence>
<protein>
    <submittedName>
        <fullName evidence="1">Uncharacterized protein</fullName>
    </submittedName>
</protein>
<comment type="caution">
    <text evidence="1">The sequence shown here is derived from an EMBL/GenBank/DDBJ whole genome shotgun (WGS) entry which is preliminary data.</text>
</comment>